<feature type="transmembrane region" description="Helical" evidence="8">
    <location>
        <begin position="355"/>
        <end position="376"/>
    </location>
</feature>
<proteinExistence type="predicted"/>
<gene>
    <name evidence="10" type="ORF">COLO4_15400</name>
</gene>
<comment type="subcellular location">
    <subcellularLocation>
        <location evidence="1">Membrane</location>
        <topology evidence="1">Multi-pass membrane protein</topology>
    </subcellularLocation>
</comment>
<evidence type="ECO:0000256" key="2">
    <source>
        <dbReference type="ARBA" id="ARBA00022692"/>
    </source>
</evidence>
<dbReference type="SMART" id="SM00248">
    <property type="entry name" value="ANK"/>
    <property type="match status" value="5"/>
</dbReference>
<feature type="repeat" description="ANK" evidence="7">
    <location>
        <begin position="5"/>
        <end position="37"/>
    </location>
</feature>
<keyword evidence="5 7" id="KW-0040">ANK repeat</keyword>
<feature type="domain" description="PGG" evidence="9">
    <location>
        <begin position="271"/>
        <end position="381"/>
    </location>
</feature>
<keyword evidence="3" id="KW-0677">Repeat</keyword>
<keyword evidence="6 8" id="KW-0472">Membrane</keyword>
<dbReference type="PROSITE" id="PS50297">
    <property type="entry name" value="ANK_REP_REGION"/>
    <property type="match status" value="2"/>
</dbReference>
<dbReference type="PANTHER" id="PTHR24186:SF50">
    <property type="entry name" value="ANKYRIN REPEAT-CONTAINING PROTEIN ITN1-LIKE ISOFORM X1"/>
    <property type="match status" value="1"/>
</dbReference>
<feature type="transmembrane region" description="Helical" evidence="8">
    <location>
        <begin position="318"/>
        <end position="343"/>
    </location>
</feature>
<dbReference type="GO" id="GO:0005886">
    <property type="term" value="C:plasma membrane"/>
    <property type="evidence" value="ECO:0007669"/>
    <property type="project" value="TreeGrafter"/>
</dbReference>
<evidence type="ECO:0000256" key="7">
    <source>
        <dbReference type="PROSITE-ProRule" id="PRU00023"/>
    </source>
</evidence>
<dbReference type="Pfam" id="PF13962">
    <property type="entry name" value="PGG"/>
    <property type="match status" value="1"/>
</dbReference>
<feature type="transmembrane region" description="Helical" evidence="8">
    <location>
        <begin position="388"/>
        <end position="409"/>
    </location>
</feature>
<evidence type="ECO:0000259" key="9">
    <source>
        <dbReference type="Pfam" id="PF13962"/>
    </source>
</evidence>
<name>A0A1R3JND3_9ROSI</name>
<evidence type="ECO:0000313" key="10">
    <source>
        <dbReference type="EMBL" id="OMO96227.1"/>
    </source>
</evidence>
<evidence type="ECO:0000256" key="5">
    <source>
        <dbReference type="ARBA" id="ARBA00023043"/>
    </source>
</evidence>
<dbReference type="SUPFAM" id="SSF48403">
    <property type="entry name" value="Ankyrin repeat"/>
    <property type="match status" value="1"/>
</dbReference>
<dbReference type="AlphaFoldDB" id="A0A1R3JND3"/>
<reference evidence="11" key="1">
    <citation type="submission" date="2013-09" db="EMBL/GenBank/DDBJ databases">
        <title>Corchorus olitorius genome sequencing.</title>
        <authorList>
            <person name="Alam M."/>
            <person name="Haque M.S."/>
            <person name="Islam M.S."/>
            <person name="Emdad E.M."/>
            <person name="Islam M.M."/>
            <person name="Ahmed B."/>
            <person name="Halim A."/>
            <person name="Hossen Q.M.M."/>
            <person name="Hossain M.Z."/>
            <person name="Ahmed R."/>
            <person name="Khan M.M."/>
            <person name="Islam R."/>
            <person name="Rashid M.M."/>
            <person name="Khan S.A."/>
            <person name="Rahman M.S."/>
            <person name="Alam M."/>
            <person name="Yahiya A.S."/>
            <person name="Khan M.S."/>
            <person name="Azam M.S."/>
            <person name="Haque T."/>
            <person name="Lashkar M.Z.H."/>
            <person name="Akhand A.I."/>
            <person name="Morshed G."/>
            <person name="Roy S."/>
            <person name="Uddin K.S."/>
            <person name="Rabeya T."/>
            <person name="Hossain A.S."/>
            <person name="Chowdhury A."/>
            <person name="Snigdha A.R."/>
            <person name="Mortoza M.S."/>
            <person name="Matin S.A."/>
            <person name="Hoque S.M.E."/>
            <person name="Islam M.K."/>
            <person name="Roy D.K."/>
            <person name="Haider R."/>
            <person name="Moosa M.M."/>
            <person name="Elias S.M."/>
            <person name="Hasan A.M."/>
            <person name="Jahan S."/>
            <person name="Shafiuddin M."/>
            <person name="Mahmood N."/>
            <person name="Shommy N.S."/>
        </authorList>
    </citation>
    <scope>NUCLEOTIDE SEQUENCE [LARGE SCALE GENOMIC DNA]</scope>
    <source>
        <strain evidence="11">cv. O-4</strain>
    </source>
</reference>
<evidence type="ECO:0000256" key="4">
    <source>
        <dbReference type="ARBA" id="ARBA00022989"/>
    </source>
</evidence>
<feature type="transmembrane region" description="Helical" evidence="8">
    <location>
        <begin position="277"/>
        <end position="298"/>
    </location>
</feature>
<dbReference type="OrthoDB" id="1847170at2759"/>
<dbReference type="EMBL" id="AWUE01015672">
    <property type="protein sequence ID" value="OMO96227.1"/>
    <property type="molecule type" value="Genomic_DNA"/>
</dbReference>
<dbReference type="PANTHER" id="PTHR24186">
    <property type="entry name" value="PROTEIN PHOSPHATASE 1 REGULATORY SUBUNIT"/>
    <property type="match status" value="1"/>
</dbReference>
<dbReference type="InterPro" id="IPR036770">
    <property type="entry name" value="Ankyrin_rpt-contain_sf"/>
</dbReference>
<evidence type="ECO:0000313" key="11">
    <source>
        <dbReference type="Proteomes" id="UP000187203"/>
    </source>
</evidence>
<evidence type="ECO:0000256" key="6">
    <source>
        <dbReference type="ARBA" id="ARBA00023136"/>
    </source>
</evidence>
<dbReference type="InterPro" id="IPR026961">
    <property type="entry name" value="PGG_dom"/>
</dbReference>
<organism evidence="10 11">
    <name type="scientific">Corchorus olitorius</name>
    <dbReference type="NCBI Taxonomy" id="93759"/>
    <lineage>
        <taxon>Eukaryota</taxon>
        <taxon>Viridiplantae</taxon>
        <taxon>Streptophyta</taxon>
        <taxon>Embryophyta</taxon>
        <taxon>Tracheophyta</taxon>
        <taxon>Spermatophyta</taxon>
        <taxon>Magnoliopsida</taxon>
        <taxon>eudicotyledons</taxon>
        <taxon>Gunneridae</taxon>
        <taxon>Pentapetalae</taxon>
        <taxon>rosids</taxon>
        <taxon>malvids</taxon>
        <taxon>Malvales</taxon>
        <taxon>Malvaceae</taxon>
        <taxon>Grewioideae</taxon>
        <taxon>Apeibeae</taxon>
        <taxon>Corchorus</taxon>
    </lineage>
</organism>
<accession>A0A1R3JND3</accession>
<sequence>MVNMEKDTALHDAARNGHVQIAELLIKEDPELALLTNDVGESPVFIAVDKKHVEIAKLILEVAPEFSLAGRNKMNALHAAVVRSQDEAREGERVILQILANRYPEMWDLQDNNGQTILHLAVARGKLDSVKFILNYFLSDYGLLNQQDNKGNTALHLAIMQIDNRKIFELLIKDRRVDKTITNMAGLAVFDLLLLNKENKELGFFEKNSIALSVASKGGLESLEHAINKNGIKTRSIETTNLEQLQQQARTDKQVTTRKAEHMGPKRPSYEQIKSMASINLLVTTLIATVSFAAGFTVPGGYRSDGPDAGMAILSRKSAFRVFVITNALAFCFSCASMFLHYFKSFVEKLDALAFYTYMTTLLTSYAITALVMAFISGTYVTLGDTPGLAKAVLSIGCSFFGLQLIVYFK</sequence>
<comment type="caution">
    <text evidence="10">The sequence shown here is derived from an EMBL/GenBank/DDBJ whole genome shotgun (WGS) entry which is preliminary data.</text>
</comment>
<keyword evidence="2 8" id="KW-0812">Transmembrane</keyword>
<keyword evidence="11" id="KW-1185">Reference proteome</keyword>
<evidence type="ECO:0000256" key="8">
    <source>
        <dbReference type="SAM" id="Phobius"/>
    </source>
</evidence>
<dbReference type="InterPro" id="IPR002110">
    <property type="entry name" value="Ankyrin_rpt"/>
</dbReference>
<dbReference type="STRING" id="93759.A0A1R3JND3"/>
<dbReference type="Proteomes" id="UP000187203">
    <property type="component" value="Unassembled WGS sequence"/>
</dbReference>
<keyword evidence="4 8" id="KW-1133">Transmembrane helix</keyword>
<protein>
    <recommendedName>
        <fullName evidence="9">PGG domain-containing protein</fullName>
    </recommendedName>
</protein>
<dbReference type="PROSITE" id="PS50088">
    <property type="entry name" value="ANK_REPEAT"/>
    <property type="match status" value="2"/>
</dbReference>
<feature type="repeat" description="ANK" evidence="7">
    <location>
        <begin position="113"/>
        <end position="149"/>
    </location>
</feature>
<dbReference type="Pfam" id="PF12796">
    <property type="entry name" value="Ank_2"/>
    <property type="match status" value="2"/>
</dbReference>
<evidence type="ECO:0000256" key="1">
    <source>
        <dbReference type="ARBA" id="ARBA00004141"/>
    </source>
</evidence>
<dbReference type="Gene3D" id="1.25.40.20">
    <property type="entry name" value="Ankyrin repeat-containing domain"/>
    <property type="match status" value="1"/>
</dbReference>
<evidence type="ECO:0000256" key="3">
    <source>
        <dbReference type="ARBA" id="ARBA00022737"/>
    </source>
</evidence>